<dbReference type="EC" id="3.1.26.4" evidence="9"/>
<reference evidence="9" key="1">
    <citation type="journal article" date="2017" name="Nature">
        <title>The sunflower genome provides insights into oil metabolism, flowering and Asterid evolution.</title>
        <authorList>
            <person name="Badouin H."/>
            <person name="Gouzy J."/>
            <person name="Grassa C.J."/>
            <person name="Murat F."/>
            <person name="Staton S.E."/>
            <person name="Cottret L."/>
            <person name="Lelandais-Briere C."/>
            <person name="Owens G.L."/>
            <person name="Carrere S."/>
            <person name="Mayjonade B."/>
            <person name="Legrand L."/>
            <person name="Gill N."/>
            <person name="Kane N.C."/>
            <person name="Bowers J.E."/>
            <person name="Hubner S."/>
            <person name="Bellec A."/>
            <person name="Berard A."/>
            <person name="Berges H."/>
            <person name="Blanchet N."/>
            <person name="Boniface M.C."/>
            <person name="Brunel D."/>
            <person name="Catrice O."/>
            <person name="Chaidir N."/>
            <person name="Claudel C."/>
            <person name="Donnadieu C."/>
            <person name="Faraut T."/>
            <person name="Fievet G."/>
            <person name="Helmstetter N."/>
            <person name="King M."/>
            <person name="Knapp S.J."/>
            <person name="Lai Z."/>
            <person name="Le Paslier M.C."/>
            <person name="Lippi Y."/>
            <person name="Lorenzon L."/>
            <person name="Mandel J.R."/>
            <person name="Marage G."/>
            <person name="Marchand G."/>
            <person name="Marquand E."/>
            <person name="Bret-Mestries E."/>
            <person name="Morien E."/>
            <person name="Nambeesan S."/>
            <person name="Nguyen T."/>
            <person name="Pegot-Espagnet P."/>
            <person name="Pouilly N."/>
            <person name="Raftis F."/>
            <person name="Sallet E."/>
            <person name="Schiex T."/>
            <person name="Thomas J."/>
            <person name="Vandecasteele C."/>
            <person name="Vares D."/>
            <person name="Vear F."/>
            <person name="Vautrin S."/>
            <person name="Crespi M."/>
            <person name="Mangin B."/>
            <person name="Burke J.M."/>
            <person name="Salse J."/>
            <person name="Munos S."/>
            <person name="Vincourt P."/>
            <person name="Rieseberg L.H."/>
            <person name="Langlade N.B."/>
        </authorList>
    </citation>
    <scope>NUCLEOTIDE SEQUENCE</scope>
    <source>
        <tissue evidence="9">Leaves</tissue>
    </source>
</reference>
<dbReference type="GO" id="GO:0006508">
    <property type="term" value="P:proteolysis"/>
    <property type="evidence" value="ECO:0007669"/>
    <property type="project" value="UniProtKB-KW"/>
</dbReference>
<dbReference type="GO" id="GO:0003964">
    <property type="term" value="F:RNA-directed DNA polymerase activity"/>
    <property type="evidence" value="ECO:0007669"/>
    <property type="project" value="UniProtKB-KW"/>
</dbReference>
<keyword evidence="7" id="KW-0695">RNA-directed DNA polymerase</keyword>
<keyword evidence="10" id="KW-1185">Reference proteome</keyword>
<dbReference type="InterPro" id="IPR000477">
    <property type="entry name" value="RT_dom"/>
</dbReference>
<keyword evidence="5" id="KW-0255">Endonuclease</keyword>
<evidence type="ECO:0000256" key="6">
    <source>
        <dbReference type="ARBA" id="ARBA00022801"/>
    </source>
</evidence>
<dbReference type="Pfam" id="PF00078">
    <property type="entry name" value="RVT_1"/>
    <property type="match status" value="1"/>
</dbReference>
<evidence type="ECO:0000256" key="5">
    <source>
        <dbReference type="ARBA" id="ARBA00022759"/>
    </source>
</evidence>
<dbReference type="InterPro" id="IPR043128">
    <property type="entry name" value="Rev_trsase/Diguanyl_cyclase"/>
</dbReference>
<evidence type="ECO:0000256" key="4">
    <source>
        <dbReference type="ARBA" id="ARBA00022722"/>
    </source>
</evidence>
<keyword evidence="6 9" id="KW-0378">Hydrolase</keyword>
<organism evidence="9 10">
    <name type="scientific">Helianthus annuus</name>
    <name type="common">Common sunflower</name>
    <dbReference type="NCBI Taxonomy" id="4232"/>
    <lineage>
        <taxon>Eukaryota</taxon>
        <taxon>Viridiplantae</taxon>
        <taxon>Streptophyta</taxon>
        <taxon>Embryophyta</taxon>
        <taxon>Tracheophyta</taxon>
        <taxon>Spermatophyta</taxon>
        <taxon>Magnoliopsida</taxon>
        <taxon>eudicotyledons</taxon>
        <taxon>Gunneridae</taxon>
        <taxon>Pentapetalae</taxon>
        <taxon>asterids</taxon>
        <taxon>campanulids</taxon>
        <taxon>Asterales</taxon>
        <taxon>Asteraceae</taxon>
        <taxon>Asteroideae</taxon>
        <taxon>Heliantheae alliance</taxon>
        <taxon>Heliantheae</taxon>
        <taxon>Helianthus</taxon>
    </lineage>
</organism>
<dbReference type="InterPro" id="IPR043502">
    <property type="entry name" value="DNA/RNA_pol_sf"/>
</dbReference>
<gene>
    <name evidence="9" type="ORF">HanXRQr2_Chr11g0501951</name>
</gene>
<dbReference type="Gene3D" id="3.30.70.270">
    <property type="match status" value="1"/>
</dbReference>
<dbReference type="Gene3D" id="3.10.10.10">
    <property type="entry name" value="HIV Type 1 Reverse Transcriptase, subunit A, domain 1"/>
    <property type="match status" value="1"/>
</dbReference>
<evidence type="ECO:0000256" key="3">
    <source>
        <dbReference type="ARBA" id="ARBA00022695"/>
    </source>
</evidence>
<evidence type="ECO:0000313" key="9">
    <source>
        <dbReference type="EMBL" id="KAF5782922.1"/>
    </source>
</evidence>
<dbReference type="FunFam" id="3.10.10.10:FF:000007">
    <property type="entry name" value="Retrovirus-related Pol polyprotein from transposon 17.6-like Protein"/>
    <property type="match status" value="1"/>
</dbReference>
<dbReference type="EMBL" id="MNCJ02000326">
    <property type="protein sequence ID" value="KAF5782922.1"/>
    <property type="molecule type" value="Genomic_DNA"/>
</dbReference>
<keyword evidence="3 9" id="KW-0548">Nucleotidyltransferase</keyword>
<evidence type="ECO:0000313" key="10">
    <source>
        <dbReference type="Proteomes" id="UP000215914"/>
    </source>
</evidence>
<dbReference type="CDD" id="cd01647">
    <property type="entry name" value="RT_LTR"/>
    <property type="match status" value="1"/>
</dbReference>
<dbReference type="Gramene" id="mRNA:HanXRQr2_Chr11g0501951">
    <property type="protein sequence ID" value="mRNA:HanXRQr2_Chr11g0501951"/>
    <property type="gene ID" value="HanXRQr2_Chr11g0501951"/>
</dbReference>
<reference evidence="9" key="2">
    <citation type="submission" date="2020-06" db="EMBL/GenBank/DDBJ databases">
        <title>Helianthus annuus Genome sequencing and assembly Release 2.</title>
        <authorList>
            <person name="Gouzy J."/>
            <person name="Langlade N."/>
            <person name="Munos S."/>
        </authorList>
    </citation>
    <scope>NUCLEOTIDE SEQUENCE</scope>
    <source>
        <tissue evidence="9">Leaves</tissue>
    </source>
</reference>
<feature type="domain" description="Reverse transcriptase" evidence="8">
    <location>
        <begin position="65"/>
        <end position="179"/>
    </location>
</feature>
<dbReference type="SUPFAM" id="SSF56672">
    <property type="entry name" value="DNA/RNA polymerases"/>
    <property type="match status" value="1"/>
</dbReference>
<evidence type="ECO:0000256" key="2">
    <source>
        <dbReference type="ARBA" id="ARBA00022679"/>
    </source>
</evidence>
<dbReference type="PANTHER" id="PTHR24559:SF431">
    <property type="entry name" value="RNA-DIRECTED DNA POLYMERASE HOMOLOG"/>
    <property type="match status" value="1"/>
</dbReference>
<sequence length="225" mass="25930">MTGISKDIITHKLGIDRSIKPIHQKRRKFAPERNAIIQEEVERLLRAGMIREVKYPKWLANVVVVQKKNGKWRVCVDFTDLNKACPKDPFPLPHIDSMMDATAGHELLTFMDASSGFQQIQMEPSDQEDTAFMTPTGLYCYIAMPFGLRNAGATYQRLVNMMFKDQIGKTMEVYIDDMVECHYPRRSRETTSSRYDQRGKVSKMVSQCGCCPKEKRKVEGMCRLH</sequence>
<keyword evidence="1" id="KW-0645">Protease</keyword>
<evidence type="ECO:0000256" key="1">
    <source>
        <dbReference type="ARBA" id="ARBA00022670"/>
    </source>
</evidence>
<proteinExistence type="predicted"/>
<evidence type="ECO:0000259" key="8">
    <source>
        <dbReference type="Pfam" id="PF00078"/>
    </source>
</evidence>
<dbReference type="GO" id="GO:0004523">
    <property type="term" value="F:RNA-DNA hybrid ribonuclease activity"/>
    <property type="evidence" value="ECO:0007669"/>
    <property type="project" value="UniProtKB-EC"/>
</dbReference>
<dbReference type="InterPro" id="IPR053134">
    <property type="entry name" value="RNA-dir_DNA_polymerase"/>
</dbReference>
<dbReference type="AlphaFoldDB" id="A0A9K3HQR5"/>
<keyword evidence="4" id="KW-0540">Nuclease</keyword>
<dbReference type="PANTHER" id="PTHR24559">
    <property type="entry name" value="TRANSPOSON TY3-I GAG-POL POLYPROTEIN"/>
    <property type="match status" value="1"/>
</dbReference>
<dbReference type="GO" id="GO:0008233">
    <property type="term" value="F:peptidase activity"/>
    <property type="evidence" value="ECO:0007669"/>
    <property type="project" value="UniProtKB-KW"/>
</dbReference>
<comment type="caution">
    <text evidence="9">The sequence shown here is derived from an EMBL/GenBank/DDBJ whole genome shotgun (WGS) entry which is preliminary data.</text>
</comment>
<keyword evidence="2 9" id="KW-0808">Transferase</keyword>
<protein>
    <submittedName>
        <fullName evidence="9">Nucleotidyltransferase, Ribonuclease H</fullName>
        <ecNumber evidence="9">2.7.7.-</ecNumber>
        <ecNumber evidence="9">3.1.26.4</ecNumber>
    </submittedName>
</protein>
<evidence type="ECO:0000256" key="7">
    <source>
        <dbReference type="ARBA" id="ARBA00022918"/>
    </source>
</evidence>
<dbReference type="EC" id="2.7.7.-" evidence="9"/>
<name>A0A9K3HQR5_HELAN</name>
<dbReference type="Proteomes" id="UP000215914">
    <property type="component" value="Unassembled WGS sequence"/>
</dbReference>
<accession>A0A9K3HQR5</accession>